<keyword evidence="2" id="KW-0472">Membrane</keyword>
<dbReference type="RefSeq" id="WP_213496507.1">
    <property type="nucleotide sequence ID" value="NZ_CP074694.1"/>
</dbReference>
<gene>
    <name evidence="3" type="ORF">KIH39_24625</name>
</gene>
<evidence type="ECO:0000256" key="1">
    <source>
        <dbReference type="SAM" id="MobiDB-lite"/>
    </source>
</evidence>
<keyword evidence="4" id="KW-1185">Reference proteome</keyword>
<dbReference type="AlphaFoldDB" id="A0A8E6B575"/>
<feature type="transmembrane region" description="Helical" evidence="2">
    <location>
        <begin position="6"/>
        <end position="24"/>
    </location>
</feature>
<dbReference type="EMBL" id="CP074694">
    <property type="protein sequence ID" value="QVL31981.1"/>
    <property type="molecule type" value="Genomic_DNA"/>
</dbReference>
<dbReference type="Proteomes" id="UP000676194">
    <property type="component" value="Chromosome"/>
</dbReference>
<evidence type="ECO:0000256" key="2">
    <source>
        <dbReference type="SAM" id="Phobius"/>
    </source>
</evidence>
<protein>
    <submittedName>
        <fullName evidence="3">Uncharacterized protein</fullName>
    </submittedName>
</protein>
<evidence type="ECO:0000313" key="4">
    <source>
        <dbReference type="Proteomes" id="UP000676194"/>
    </source>
</evidence>
<organism evidence="3 4">
    <name type="scientific">Telmatocola sphagniphila</name>
    <dbReference type="NCBI Taxonomy" id="1123043"/>
    <lineage>
        <taxon>Bacteria</taxon>
        <taxon>Pseudomonadati</taxon>
        <taxon>Planctomycetota</taxon>
        <taxon>Planctomycetia</taxon>
        <taxon>Gemmatales</taxon>
        <taxon>Gemmataceae</taxon>
    </lineage>
</organism>
<proteinExistence type="predicted"/>
<dbReference type="KEGG" id="tsph:KIH39_24625"/>
<name>A0A8E6B575_9BACT</name>
<evidence type="ECO:0000313" key="3">
    <source>
        <dbReference type="EMBL" id="QVL31981.1"/>
    </source>
</evidence>
<sequence length="81" mass="8431">MGNDSKFGMVIGLGVVVATAFMIFPKIPNGKTPAPESTNISGGGVSPRGSSSTATEYSLTSQKREKPATDFELPDPLKMSP</sequence>
<reference evidence="3" key="1">
    <citation type="submission" date="2021-05" db="EMBL/GenBank/DDBJ databases">
        <title>Complete genome sequence of the cellulolytic planctomycete Telmatocola sphagniphila SP2T and characterization of the first cellulase from planctomycetes.</title>
        <authorList>
            <person name="Rakitin A.L."/>
            <person name="Beletsky A.V."/>
            <person name="Naumoff D.G."/>
            <person name="Kulichevskaya I.S."/>
            <person name="Mardanov A.V."/>
            <person name="Ravin N.V."/>
            <person name="Dedysh S.N."/>
        </authorList>
    </citation>
    <scope>NUCLEOTIDE SEQUENCE</scope>
    <source>
        <strain evidence="3">SP2T</strain>
    </source>
</reference>
<feature type="region of interest" description="Disordered" evidence="1">
    <location>
        <begin position="27"/>
        <end position="81"/>
    </location>
</feature>
<keyword evidence="2" id="KW-1133">Transmembrane helix</keyword>
<keyword evidence="2" id="KW-0812">Transmembrane</keyword>
<accession>A0A8E6B575</accession>